<keyword evidence="4 5" id="KW-0326">Glycosidase</keyword>
<dbReference type="Pfam" id="PF00251">
    <property type="entry name" value="Glyco_hydro_32N"/>
    <property type="match status" value="1"/>
</dbReference>
<evidence type="ECO:0000256" key="5">
    <source>
        <dbReference type="RuleBase" id="RU362110"/>
    </source>
</evidence>
<accession>A0A3E4PKP7</accession>
<dbReference type="InterPro" id="IPR013148">
    <property type="entry name" value="Glyco_hydro_32_N"/>
</dbReference>
<gene>
    <name evidence="8" type="ORF">DXC93_12805</name>
</gene>
<dbReference type="Gene3D" id="2.60.120.560">
    <property type="entry name" value="Exo-inulinase, domain 1"/>
    <property type="match status" value="1"/>
</dbReference>
<protein>
    <recommendedName>
        <fullName evidence="2">beta-fructofuranosidase</fullName>
        <ecNumber evidence="2">3.2.1.26</ecNumber>
    </recommendedName>
</protein>
<dbReference type="Gene3D" id="2.115.10.20">
    <property type="entry name" value="Glycosyl hydrolase domain, family 43"/>
    <property type="match status" value="1"/>
</dbReference>
<reference evidence="8 9" key="1">
    <citation type="submission" date="2018-08" db="EMBL/GenBank/DDBJ databases">
        <title>A genome reference for cultivated species of the human gut microbiota.</title>
        <authorList>
            <person name="Zou Y."/>
            <person name="Xue W."/>
            <person name="Luo G."/>
        </authorList>
    </citation>
    <scope>NUCLEOTIDE SEQUENCE [LARGE SCALE GENOMIC DNA]</scope>
    <source>
        <strain evidence="8 9">TF09-3</strain>
    </source>
</reference>
<dbReference type="Pfam" id="PF08244">
    <property type="entry name" value="Glyco_hydro_32C"/>
    <property type="match status" value="1"/>
</dbReference>
<comment type="caution">
    <text evidence="8">The sequence shown here is derived from an EMBL/GenBank/DDBJ whole genome shotgun (WGS) entry which is preliminary data.</text>
</comment>
<dbReference type="GO" id="GO:0004564">
    <property type="term" value="F:beta-fructofuranosidase activity"/>
    <property type="evidence" value="ECO:0007669"/>
    <property type="project" value="UniProtKB-EC"/>
</dbReference>
<dbReference type="PANTHER" id="PTHR43101:SF1">
    <property type="entry name" value="BETA-FRUCTOSIDASE"/>
    <property type="match status" value="1"/>
</dbReference>
<dbReference type="InterPro" id="IPR013189">
    <property type="entry name" value="Glyco_hydro_32_C"/>
</dbReference>
<dbReference type="SMART" id="SM00640">
    <property type="entry name" value="Glyco_32"/>
    <property type="match status" value="1"/>
</dbReference>
<dbReference type="SUPFAM" id="SSF49899">
    <property type="entry name" value="Concanavalin A-like lectins/glucanases"/>
    <property type="match status" value="1"/>
</dbReference>
<dbReference type="PANTHER" id="PTHR43101">
    <property type="entry name" value="BETA-FRUCTOSIDASE"/>
    <property type="match status" value="1"/>
</dbReference>
<evidence type="ECO:0000313" key="8">
    <source>
        <dbReference type="EMBL" id="RGK80478.1"/>
    </source>
</evidence>
<proteinExistence type="inferred from homology"/>
<dbReference type="InterPro" id="IPR013320">
    <property type="entry name" value="ConA-like_dom_sf"/>
</dbReference>
<evidence type="ECO:0000256" key="4">
    <source>
        <dbReference type="ARBA" id="ARBA00023295"/>
    </source>
</evidence>
<keyword evidence="3 5" id="KW-0378">Hydrolase</keyword>
<dbReference type="SUPFAM" id="SSF75005">
    <property type="entry name" value="Arabinanase/levansucrase/invertase"/>
    <property type="match status" value="1"/>
</dbReference>
<dbReference type="Proteomes" id="UP000261324">
    <property type="component" value="Unassembled WGS sequence"/>
</dbReference>
<name>A0A3E4PKP7_9FIRM</name>
<evidence type="ECO:0000256" key="3">
    <source>
        <dbReference type="ARBA" id="ARBA00022801"/>
    </source>
</evidence>
<dbReference type="RefSeq" id="WP_117660549.1">
    <property type="nucleotide sequence ID" value="NZ_QSRA01000019.1"/>
</dbReference>
<dbReference type="AlphaFoldDB" id="A0A3E4PKP7"/>
<organism evidence="8 9">
    <name type="scientific">Dorea formicigenerans</name>
    <dbReference type="NCBI Taxonomy" id="39486"/>
    <lineage>
        <taxon>Bacteria</taxon>
        <taxon>Bacillati</taxon>
        <taxon>Bacillota</taxon>
        <taxon>Clostridia</taxon>
        <taxon>Lachnospirales</taxon>
        <taxon>Lachnospiraceae</taxon>
        <taxon>Dorea</taxon>
    </lineage>
</organism>
<dbReference type="InterPro" id="IPR001362">
    <property type="entry name" value="Glyco_hydro_32"/>
</dbReference>
<feature type="domain" description="Glycosyl hydrolase family 32 C-terminal" evidence="7">
    <location>
        <begin position="338"/>
        <end position="418"/>
    </location>
</feature>
<dbReference type="InterPro" id="IPR023296">
    <property type="entry name" value="Glyco_hydro_beta-prop_sf"/>
</dbReference>
<evidence type="ECO:0000256" key="2">
    <source>
        <dbReference type="ARBA" id="ARBA00012758"/>
    </source>
</evidence>
<evidence type="ECO:0000313" key="9">
    <source>
        <dbReference type="Proteomes" id="UP000261324"/>
    </source>
</evidence>
<dbReference type="EMBL" id="QSRA01000019">
    <property type="protein sequence ID" value="RGK80478.1"/>
    <property type="molecule type" value="Genomic_DNA"/>
</dbReference>
<feature type="domain" description="Glycosyl hydrolase family 32 N-terminal" evidence="6">
    <location>
        <begin position="5"/>
        <end position="310"/>
    </location>
</feature>
<evidence type="ECO:0000259" key="7">
    <source>
        <dbReference type="Pfam" id="PF08244"/>
    </source>
</evidence>
<dbReference type="EC" id="3.2.1.26" evidence="2"/>
<dbReference type="InterPro" id="IPR051214">
    <property type="entry name" value="GH32_Enzymes"/>
</dbReference>
<sequence>MQKIHVKANRHWMNDPNGFIYYKGKYHLFYQCFPYEARWGRMHWAHVVSDDLVNWEYQGIAVFPSKTDDRDGCFSGSAVEDEGKLYLYYTGVRYLVENPEDINLFLDEQFVSAQMLITSEDGYHFDNIKDKKTIIPVFNNSEIGDARHTRDPKVWKEDDGWYMVLGSTINNKQGKLLFFKSTDTKNWTYMNFVTKDNGFGWMWECPDYFQTDGEQILIFSPMDFNKGGKSYSDQSICMKVMFQKETCHMEMPDTYQYLDYGLDLYAPQTTVDEAGRRVLLAWLRMPKPVDGQWSGMQCIPRVIEVKNDHIYFRVHPNIRNAFSKKINSPDEADENGYRVSFSLEDGETVDIGGYQITRKGNKIHTDRGRLVDTSWEMQTEFSTPDLKDGFQIDVYVDPNLIEVFVNDGEYIISNCVYNLGTDIHQQGNVKYEMYTLEGTEVSEV</sequence>
<dbReference type="CDD" id="cd08996">
    <property type="entry name" value="GH32_FFase"/>
    <property type="match status" value="1"/>
</dbReference>
<comment type="similarity">
    <text evidence="1 5">Belongs to the glycosyl hydrolase 32 family.</text>
</comment>
<dbReference type="GO" id="GO:0005975">
    <property type="term" value="P:carbohydrate metabolic process"/>
    <property type="evidence" value="ECO:0007669"/>
    <property type="project" value="InterPro"/>
</dbReference>
<evidence type="ECO:0000256" key="1">
    <source>
        <dbReference type="ARBA" id="ARBA00009902"/>
    </source>
</evidence>
<evidence type="ECO:0000259" key="6">
    <source>
        <dbReference type="Pfam" id="PF00251"/>
    </source>
</evidence>